<dbReference type="Proteomes" id="UP000248627">
    <property type="component" value="Unassembled WGS sequence"/>
</dbReference>
<feature type="compositionally biased region" description="Basic and acidic residues" evidence="1">
    <location>
        <begin position="44"/>
        <end position="53"/>
    </location>
</feature>
<accession>A0A2W2CHI5</accession>
<sequence length="215" mass="22613">MTGPGQRTRRGAVVALDSGNPLASVIAFQYNPSQLHRTLTPRTADTEGERSEALRLAGPPRESLTLEVEIDAADQPANGPAAAGLGVHPILAALEMLLYPKSATILANAVLNRLGSIEIVAPEAPLTLLVWGTKRVLPVRLTAFSVREDAHDAELNPVRATVSLGMDVLTYQDLPGTNLGHGLFVAHQVAKELLATSFGAGATAAALPTPLPTWR</sequence>
<dbReference type="AlphaFoldDB" id="A0A2W2CHI5"/>
<dbReference type="RefSeq" id="WP_111242970.1">
    <property type="nucleotide sequence ID" value="NZ_POTX01000048.1"/>
</dbReference>
<proteinExistence type="predicted"/>
<gene>
    <name evidence="2" type="ORF">C1I93_10015</name>
</gene>
<organism evidence="2 3">
    <name type="scientific">Micromonospora endophytica</name>
    <dbReference type="NCBI Taxonomy" id="515350"/>
    <lineage>
        <taxon>Bacteria</taxon>
        <taxon>Bacillati</taxon>
        <taxon>Actinomycetota</taxon>
        <taxon>Actinomycetes</taxon>
        <taxon>Micromonosporales</taxon>
        <taxon>Micromonosporaceae</taxon>
        <taxon>Micromonospora</taxon>
    </lineage>
</organism>
<name>A0A2W2CHI5_9ACTN</name>
<dbReference type="OrthoDB" id="661223at2"/>
<reference evidence="2 3" key="1">
    <citation type="submission" date="2018-01" db="EMBL/GenBank/DDBJ databases">
        <title>Draft genome sequence of Jishengella endophytica.</title>
        <authorList>
            <person name="Sahin N."/>
            <person name="Ay H."/>
            <person name="Saygin H."/>
        </authorList>
    </citation>
    <scope>NUCLEOTIDE SEQUENCE [LARGE SCALE GENOMIC DNA]</scope>
    <source>
        <strain evidence="2 3">DSM 45430</strain>
    </source>
</reference>
<feature type="region of interest" description="Disordered" evidence="1">
    <location>
        <begin position="38"/>
        <end position="58"/>
    </location>
</feature>
<evidence type="ECO:0000256" key="1">
    <source>
        <dbReference type="SAM" id="MobiDB-lite"/>
    </source>
</evidence>
<protein>
    <submittedName>
        <fullName evidence="2">Uncharacterized protein</fullName>
    </submittedName>
</protein>
<dbReference type="EMBL" id="POTX01000048">
    <property type="protein sequence ID" value="PZF98022.1"/>
    <property type="molecule type" value="Genomic_DNA"/>
</dbReference>
<evidence type="ECO:0000313" key="2">
    <source>
        <dbReference type="EMBL" id="PZF98022.1"/>
    </source>
</evidence>
<keyword evidence="3" id="KW-1185">Reference proteome</keyword>
<comment type="caution">
    <text evidence="2">The sequence shown here is derived from an EMBL/GenBank/DDBJ whole genome shotgun (WGS) entry which is preliminary data.</text>
</comment>
<evidence type="ECO:0000313" key="3">
    <source>
        <dbReference type="Proteomes" id="UP000248627"/>
    </source>
</evidence>